<dbReference type="Pfam" id="PF00225">
    <property type="entry name" value="Kinesin"/>
    <property type="match status" value="1"/>
</dbReference>
<evidence type="ECO:0000256" key="1">
    <source>
        <dbReference type="ARBA" id="ARBA00004647"/>
    </source>
</evidence>
<dbReference type="OMA" id="QNKTCMI"/>
<keyword evidence="8 11" id="KW-0505">Motor protein</keyword>
<dbReference type="SMART" id="SM00129">
    <property type="entry name" value="KISc"/>
    <property type="match status" value="1"/>
</dbReference>
<dbReference type="GO" id="GO:0000922">
    <property type="term" value="C:spindle pole"/>
    <property type="evidence" value="ECO:0007669"/>
    <property type="project" value="UniProtKB-SubCell"/>
</dbReference>
<feature type="region of interest" description="Disordered" evidence="12">
    <location>
        <begin position="177"/>
        <end position="199"/>
    </location>
</feature>
<keyword evidence="4 11" id="KW-0547">Nucleotide-binding</keyword>
<dbReference type="PROSITE" id="PS50067">
    <property type="entry name" value="KINESIN_MOTOR_2"/>
    <property type="match status" value="1"/>
</dbReference>
<dbReference type="GO" id="GO:0005524">
    <property type="term" value="F:ATP binding"/>
    <property type="evidence" value="ECO:0007669"/>
    <property type="project" value="UniProtKB-UniRule"/>
</dbReference>
<keyword evidence="3" id="KW-0493">Microtubule</keyword>
<dbReference type="GO" id="GO:0005828">
    <property type="term" value="C:kinetochore microtubule"/>
    <property type="evidence" value="ECO:0007669"/>
    <property type="project" value="UniProtKB-ARBA"/>
</dbReference>
<dbReference type="PANTHER" id="PTHR47971">
    <property type="entry name" value="KINESIN-RELATED PROTEIN 6"/>
    <property type="match status" value="1"/>
</dbReference>
<dbReference type="InterPro" id="IPR001752">
    <property type="entry name" value="Kinesin_motor_dom"/>
</dbReference>
<dbReference type="GO" id="GO:0003777">
    <property type="term" value="F:microtubule motor activity"/>
    <property type="evidence" value="ECO:0007669"/>
    <property type="project" value="InterPro"/>
</dbReference>
<evidence type="ECO:0000256" key="6">
    <source>
        <dbReference type="ARBA" id="ARBA00022840"/>
    </source>
</evidence>
<evidence type="ECO:0000313" key="15">
    <source>
        <dbReference type="Proteomes" id="UP000009192"/>
    </source>
</evidence>
<dbReference type="PRINTS" id="PR00380">
    <property type="entry name" value="KINESINHEAVY"/>
</dbReference>
<comment type="subcellular location">
    <subcellularLocation>
        <location evidence="1">Cytoplasm</location>
        <location evidence="1">Cytoskeleton</location>
        <location evidence="1">Spindle pole</location>
    </subcellularLocation>
</comment>
<feature type="compositionally biased region" description="Basic and acidic residues" evidence="12">
    <location>
        <begin position="73"/>
        <end position="84"/>
    </location>
</feature>
<evidence type="ECO:0000256" key="4">
    <source>
        <dbReference type="ARBA" id="ARBA00022741"/>
    </source>
</evidence>
<keyword evidence="15" id="KW-1185">Reference proteome</keyword>
<dbReference type="FunFam" id="3.40.850.10:FF:000012">
    <property type="entry name" value="Kinesin-like protein"/>
    <property type="match status" value="1"/>
</dbReference>
<dbReference type="InterPro" id="IPR036961">
    <property type="entry name" value="Kinesin_motor_dom_sf"/>
</dbReference>
<comment type="similarity">
    <text evidence="10">Belongs to the TRAFAC class myosin-kinesin ATPase superfamily. Kinesin family. KIN-13 subfamily.</text>
</comment>
<dbReference type="OrthoDB" id="3176171at2759"/>
<evidence type="ECO:0000256" key="12">
    <source>
        <dbReference type="SAM" id="MobiDB-lite"/>
    </source>
</evidence>
<dbReference type="KEGG" id="dmo:Dmoj_GI13128"/>
<feature type="compositionally biased region" description="Acidic residues" evidence="12">
    <location>
        <begin position="610"/>
        <end position="623"/>
    </location>
</feature>
<gene>
    <name evidence="14" type="primary">Dmoj\GI13128</name>
    <name evidence="14" type="ORF">Dmoj_GI13128</name>
</gene>
<evidence type="ECO:0000256" key="9">
    <source>
        <dbReference type="ARBA" id="ARBA00023212"/>
    </source>
</evidence>
<organism evidence="14 15">
    <name type="scientific">Drosophila mojavensis</name>
    <name type="common">Fruit fly</name>
    <dbReference type="NCBI Taxonomy" id="7230"/>
    <lineage>
        <taxon>Eukaryota</taxon>
        <taxon>Metazoa</taxon>
        <taxon>Ecdysozoa</taxon>
        <taxon>Arthropoda</taxon>
        <taxon>Hexapoda</taxon>
        <taxon>Insecta</taxon>
        <taxon>Pterygota</taxon>
        <taxon>Neoptera</taxon>
        <taxon>Endopterygota</taxon>
        <taxon>Diptera</taxon>
        <taxon>Brachycera</taxon>
        <taxon>Muscomorpha</taxon>
        <taxon>Ephydroidea</taxon>
        <taxon>Drosophilidae</taxon>
        <taxon>Drosophila</taxon>
    </lineage>
</organism>
<dbReference type="SUPFAM" id="SSF52540">
    <property type="entry name" value="P-loop containing nucleoside triphosphate hydrolases"/>
    <property type="match status" value="1"/>
</dbReference>
<dbReference type="EMBL" id="CH933807">
    <property type="protein sequence ID" value="EDW11807.1"/>
    <property type="molecule type" value="Genomic_DNA"/>
</dbReference>
<dbReference type="GO" id="GO:0007059">
    <property type="term" value="P:chromosome segregation"/>
    <property type="evidence" value="ECO:0007669"/>
    <property type="project" value="UniProtKB-KW"/>
</dbReference>
<protein>
    <recommendedName>
        <fullName evidence="13">Kinesin motor domain-containing protein</fullName>
    </recommendedName>
</protein>
<dbReference type="InterPro" id="IPR054473">
    <property type="entry name" value="KIF2A-like_N"/>
</dbReference>
<dbReference type="Proteomes" id="UP000009192">
    <property type="component" value="Unassembled WGS sequence"/>
</dbReference>
<evidence type="ECO:0000256" key="11">
    <source>
        <dbReference type="PROSITE-ProRule" id="PRU00283"/>
    </source>
</evidence>
<dbReference type="HOGENOM" id="CLU_001485_19_1_1"/>
<feature type="compositionally biased region" description="Basic and acidic residues" evidence="12">
    <location>
        <begin position="584"/>
        <end position="600"/>
    </location>
</feature>
<keyword evidence="9" id="KW-0206">Cytoskeleton</keyword>
<dbReference type="InParanoid" id="B4KE62"/>
<dbReference type="AlphaFoldDB" id="B4KE62"/>
<evidence type="ECO:0000259" key="13">
    <source>
        <dbReference type="PROSITE" id="PS50067"/>
    </source>
</evidence>
<proteinExistence type="inferred from homology"/>
<dbReference type="PhylomeDB" id="B4KE62"/>
<evidence type="ECO:0000256" key="10">
    <source>
        <dbReference type="ARBA" id="ARBA00061030"/>
    </source>
</evidence>
<feature type="compositionally biased region" description="Basic residues" evidence="12">
    <location>
        <begin position="93"/>
        <end position="108"/>
    </location>
</feature>
<dbReference type="GO" id="GO:0007018">
    <property type="term" value="P:microtubule-based movement"/>
    <property type="evidence" value="ECO:0007669"/>
    <property type="project" value="InterPro"/>
</dbReference>
<evidence type="ECO:0000256" key="3">
    <source>
        <dbReference type="ARBA" id="ARBA00022701"/>
    </source>
</evidence>
<feature type="compositionally biased region" description="Polar residues" evidence="12">
    <location>
        <begin position="634"/>
        <end position="644"/>
    </location>
</feature>
<evidence type="ECO:0000256" key="7">
    <source>
        <dbReference type="ARBA" id="ARBA00023054"/>
    </source>
</evidence>
<dbReference type="GO" id="GO:0008017">
    <property type="term" value="F:microtubule binding"/>
    <property type="evidence" value="ECO:0007669"/>
    <property type="project" value="InterPro"/>
</dbReference>
<feature type="region of interest" description="Disordered" evidence="12">
    <location>
        <begin position="65"/>
        <end position="114"/>
    </location>
</feature>
<dbReference type="Gene3D" id="3.40.850.10">
    <property type="entry name" value="Kinesin motor domain"/>
    <property type="match status" value="1"/>
</dbReference>
<dbReference type="eggNOG" id="KOG0246">
    <property type="taxonomic scope" value="Eukaryota"/>
</dbReference>
<keyword evidence="6 11" id="KW-0067">ATP-binding</keyword>
<accession>B4KE62</accession>
<dbReference type="PANTHER" id="PTHR47971:SF8">
    <property type="entry name" value="KINESIN-LIKE PROTEIN"/>
    <property type="match status" value="1"/>
</dbReference>
<dbReference type="SMR" id="B4KE62"/>
<dbReference type="InterPro" id="IPR027640">
    <property type="entry name" value="Kinesin-like_fam"/>
</dbReference>
<keyword evidence="7" id="KW-0175">Coiled coil</keyword>
<keyword evidence="5" id="KW-0159">Chromosome partition</keyword>
<feature type="binding site" evidence="11">
    <location>
        <begin position="326"/>
        <end position="333"/>
    </location>
    <ligand>
        <name>ATP</name>
        <dbReference type="ChEBI" id="CHEBI:30616"/>
    </ligand>
</feature>
<feature type="region of interest" description="Disordered" evidence="12">
    <location>
        <begin position="574"/>
        <end position="644"/>
    </location>
</feature>
<sequence length="757" mass="84661">MEVLAIGDKINIRRSDGCIQAASVGLKSPDRQVVTVEWTQGSKVKGKEIPWGTILELNPFLAKFRQKQQSPPDKMEPPKAESKPHNLSGYSMYRKKSASSSPYKKRMRSRCDSTVNVPASIKTAKPAKPVKPVKSPAIRAVHHANPVSVEPQGVRGASSTASIKRSSVVREVERLKEQRERRRAWQAEQRREQSVLMSKDPGNPNWEVALMVRNYRGQLHMNPLRCLSSRGARTQQITVCVRKRPMSRRELQSKAVDIISVPSRSSLIVHELRNKVDLTKFLEHHKFRFDYTFDEQCSNALVYEHTARPLIRTMFEGGNATCFAYGQTGSGKTHTMGGEFCGKVQDCTTGIYALAAQDVFAELEKPKYREMGASVTCSYFEIYGSKVFDLLLPEKPMLRVLEDGRQQVVIVGLTRMPVQKVEDVLAIIEQGNRERTSGQTSVNIKSSRSHAVFQMGLVLPDDTEPCGKCSFVDLAGNERGADTQSANLQTRREGAEINKSLLALKECIRALSRHSSHLPFRGSKLTQVLRDSFIGGEQNKTCMIAMISPGLSSVENTLNTLRYADRVKELVAKDDDLVETDSEQPSKNDETSSANEDSKPGQESGTETGTETDTESDEFETEVNDERGNFAGFKSSQNSDATSSFRKFDSNLSLSDADGEINGEPGARLQISEILMQHEVMFEFFNNYKMHFEEAVRDETSLEKSKCITKFLFNGEPIICELAILVKHAHDLISNYNSQRFSESDLAESDEVQQLSD</sequence>
<feature type="domain" description="Kinesin motor" evidence="13">
    <location>
        <begin position="236"/>
        <end position="570"/>
    </location>
</feature>
<dbReference type="Pfam" id="PF22923">
    <property type="entry name" value="KIF2A-like_1st"/>
    <property type="match status" value="1"/>
</dbReference>
<dbReference type="GO" id="GO:0007019">
    <property type="term" value="P:microtubule depolymerization"/>
    <property type="evidence" value="ECO:0007669"/>
    <property type="project" value="TreeGrafter"/>
</dbReference>
<name>B4KE62_DROMO</name>
<keyword evidence="2" id="KW-0963">Cytoplasm</keyword>
<dbReference type="InterPro" id="IPR027417">
    <property type="entry name" value="P-loop_NTPase"/>
</dbReference>
<evidence type="ECO:0000256" key="2">
    <source>
        <dbReference type="ARBA" id="ARBA00022490"/>
    </source>
</evidence>
<dbReference type="CDD" id="cd01367">
    <property type="entry name" value="KISc_KIF2_like"/>
    <property type="match status" value="1"/>
</dbReference>
<feature type="compositionally biased region" description="Basic and acidic residues" evidence="12">
    <location>
        <begin position="177"/>
        <end position="193"/>
    </location>
</feature>
<evidence type="ECO:0000256" key="5">
    <source>
        <dbReference type="ARBA" id="ARBA00022829"/>
    </source>
</evidence>
<evidence type="ECO:0000256" key="8">
    <source>
        <dbReference type="ARBA" id="ARBA00023175"/>
    </source>
</evidence>
<dbReference type="FunCoup" id="B4KE62">
    <property type="interactions" value="44"/>
</dbReference>
<evidence type="ECO:0000313" key="14">
    <source>
        <dbReference type="EMBL" id="EDW11807.1"/>
    </source>
</evidence>
<reference evidence="14 15" key="1">
    <citation type="journal article" date="2007" name="Nature">
        <title>Evolution of genes and genomes on the Drosophila phylogeny.</title>
        <authorList>
            <consortium name="Drosophila 12 Genomes Consortium"/>
            <person name="Clark A.G."/>
            <person name="Eisen M.B."/>
            <person name="Smith D.R."/>
            <person name="Bergman C.M."/>
            <person name="Oliver B."/>
            <person name="Markow T.A."/>
            <person name="Kaufman T.C."/>
            <person name="Kellis M."/>
            <person name="Gelbart W."/>
            <person name="Iyer V.N."/>
            <person name="Pollard D.A."/>
            <person name="Sackton T.B."/>
            <person name="Larracuente A.M."/>
            <person name="Singh N.D."/>
            <person name="Abad J.P."/>
            <person name="Abt D.N."/>
            <person name="Adryan B."/>
            <person name="Aguade M."/>
            <person name="Akashi H."/>
            <person name="Anderson W.W."/>
            <person name="Aquadro C.F."/>
            <person name="Ardell D.H."/>
            <person name="Arguello R."/>
            <person name="Artieri C.G."/>
            <person name="Barbash D.A."/>
            <person name="Barker D."/>
            <person name="Barsanti P."/>
            <person name="Batterham P."/>
            <person name="Batzoglou S."/>
            <person name="Begun D."/>
            <person name="Bhutkar A."/>
            <person name="Blanco E."/>
            <person name="Bosak S.A."/>
            <person name="Bradley R.K."/>
            <person name="Brand A.D."/>
            <person name="Brent M.R."/>
            <person name="Brooks A.N."/>
            <person name="Brown R.H."/>
            <person name="Butlin R.K."/>
            <person name="Caggese C."/>
            <person name="Calvi B.R."/>
            <person name="Bernardo de Carvalho A."/>
            <person name="Caspi A."/>
            <person name="Castrezana S."/>
            <person name="Celniker S.E."/>
            <person name="Chang J.L."/>
            <person name="Chapple C."/>
            <person name="Chatterji S."/>
            <person name="Chinwalla A."/>
            <person name="Civetta A."/>
            <person name="Clifton S.W."/>
            <person name="Comeron J.M."/>
            <person name="Costello J.C."/>
            <person name="Coyne J.A."/>
            <person name="Daub J."/>
            <person name="David R.G."/>
            <person name="Delcher A.L."/>
            <person name="Delehaunty K."/>
            <person name="Do C.B."/>
            <person name="Ebling H."/>
            <person name="Edwards K."/>
            <person name="Eickbush T."/>
            <person name="Evans J.D."/>
            <person name="Filipski A."/>
            <person name="Findeiss S."/>
            <person name="Freyhult E."/>
            <person name="Fulton L."/>
            <person name="Fulton R."/>
            <person name="Garcia A.C."/>
            <person name="Gardiner A."/>
            <person name="Garfield D.A."/>
            <person name="Garvin B.E."/>
            <person name="Gibson G."/>
            <person name="Gilbert D."/>
            <person name="Gnerre S."/>
            <person name="Godfrey J."/>
            <person name="Good R."/>
            <person name="Gotea V."/>
            <person name="Gravely B."/>
            <person name="Greenberg A.J."/>
            <person name="Griffiths-Jones S."/>
            <person name="Gross S."/>
            <person name="Guigo R."/>
            <person name="Gustafson E.A."/>
            <person name="Haerty W."/>
            <person name="Hahn M.W."/>
            <person name="Halligan D.L."/>
            <person name="Halpern A.L."/>
            <person name="Halter G.M."/>
            <person name="Han M.V."/>
            <person name="Heger A."/>
            <person name="Hillier L."/>
            <person name="Hinrichs A.S."/>
            <person name="Holmes I."/>
            <person name="Hoskins R.A."/>
            <person name="Hubisz M.J."/>
            <person name="Hultmark D."/>
            <person name="Huntley M.A."/>
            <person name="Jaffe D.B."/>
            <person name="Jagadeeshan S."/>
            <person name="Jeck W.R."/>
            <person name="Johnson J."/>
            <person name="Jones C.D."/>
            <person name="Jordan W.C."/>
            <person name="Karpen G.H."/>
            <person name="Kataoka E."/>
            <person name="Keightley P.D."/>
            <person name="Kheradpour P."/>
            <person name="Kirkness E.F."/>
            <person name="Koerich L.B."/>
            <person name="Kristiansen K."/>
            <person name="Kudrna D."/>
            <person name="Kulathinal R.J."/>
            <person name="Kumar S."/>
            <person name="Kwok R."/>
            <person name="Lander E."/>
            <person name="Langley C.H."/>
            <person name="Lapoint R."/>
            <person name="Lazzaro B.P."/>
            <person name="Lee S.J."/>
            <person name="Levesque L."/>
            <person name="Li R."/>
            <person name="Lin C.F."/>
            <person name="Lin M.F."/>
            <person name="Lindblad-Toh K."/>
            <person name="Llopart A."/>
            <person name="Long M."/>
            <person name="Low L."/>
            <person name="Lozovsky E."/>
            <person name="Lu J."/>
            <person name="Luo M."/>
            <person name="Machado C.A."/>
            <person name="Makalowski W."/>
            <person name="Marzo M."/>
            <person name="Matsuda M."/>
            <person name="Matzkin L."/>
            <person name="McAllister B."/>
            <person name="McBride C.S."/>
            <person name="McKernan B."/>
            <person name="McKernan K."/>
            <person name="Mendez-Lago M."/>
            <person name="Minx P."/>
            <person name="Mollenhauer M.U."/>
            <person name="Montooth K."/>
            <person name="Mount S.M."/>
            <person name="Mu X."/>
            <person name="Myers E."/>
            <person name="Negre B."/>
            <person name="Newfeld S."/>
            <person name="Nielsen R."/>
            <person name="Noor M.A."/>
            <person name="O'Grady P."/>
            <person name="Pachter L."/>
            <person name="Papaceit M."/>
            <person name="Parisi M.J."/>
            <person name="Parisi M."/>
            <person name="Parts L."/>
            <person name="Pedersen J.S."/>
            <person name="Pesole G."/>
            <person name="Phillippy A.M."/>
            <person name="Ponting C.P."/>
            <person name="Pop M."/>
            <person name="Porcelli D."/>
            <person name="Powell J.R."/>
            <person name="Prohaska S."/>
            <person name="Pruitt K."/>
            <person name="Puig M."/>
            <person name="Quesneville H."/>
            <person name="Ram K.R."/>
            <person name="Rand D."/>
            <person name="Rasmussen M.D."/>
            <person name="Reed L.K."/>
            <person name="Reenan R."/>
            <person name="Reily A."/>
            <person name="Remington K.A."/>
            <person name="Rieger T.T."/>
            <person name="Ritchie M.G."/>
            <person name="Robin C."/>
            <person name="Rogers Y.H."/>
            <person name="Rohde C."/>
            <person name="Rozas J."/>
            <person name="Rubenfield M.J."/>
            <person name="Ruiz A."/>
            <person name="Russo S."/>
            <person name="Salzberg S.L."/>
            <person name="Sanchez-Gracia A."/>
            <person name="Saranga D.J."/>
            <person name="Sato H."/>
            <person name="Schaeffer S.W."/>
            <person name="Schatz M.C."/>
            <person name="Schlenke T."/>
            <person name="Schwartz R."/>
            <person name="Segarra C."/>
            <person name="Singh R.S."/>
            <person name="Sirot L."/>
            <person name="Sirota M."/>
            <person name="Sisneros N.B."/>
            <person name="Smith C.D."/>
            <person name="Smith T.F."/>
            <person name="Spieth J."/>
            <person name="Stage D.E."/>
            <person name="Stark A."/>
            <person name="Stephan W."/>
            <person name="Strausberg R.L."/>
            <person name="Strempel S."/>
            <person name="Sturgill D."/>
            <person name="Sutton G."/>
            <person name="Sutton G.G."/>
            <person name="Tao W."/>
            <person name="Teichmann S."/>
            <person name="Tobari Y.N."/>
            <person name="Tomimura Y."/>
            <person name="Tsolas J.M."/>
            <person name="Valente V.L."/>
            <person name="Venter E."/>
            <person name="Venter J.C."/>
            <person name="Vicario S."/>
            <person name="Vieira F.G."/>
            <person name="Vilella A.J."/>
            <person name="Villasante A."/>
            <person name="Walenz B."/>
            <person name="Wang J."/>
            <person name="Wasserman M."/>
            <person name="Watts T."/>
            <person name="Wilson D."/>
            <person name="Wilson R.K."/>
            <person name="Wing R.A."/>
            <person name="Wolfner M.F."/>
            <person name="Wong A."/>
            <person name="Wong G.K."/>
            <person name="Wu C.I."/>
            <person name="Wu G."/>
            <person name="Yamamoto D."/>
            <person name="Yang H.P."/>
            <person name="Yang S.P."/>
            <person name="Yorke J.A."/>
            <person name="Yoshida K."/>
            <person name="Zdobnov E."/>
            <person name="Zhang P."/>
            <person name="Zhang Y."/>
            <person name="Zimin A.V."/>
            <person name="Baldwin J."/>
            <person name="Abdouelleil A."/>
            <person name="Abdulkadir J."/>
            <person name="Abebe A."/>
            <person name="Abera B."/>
            <person name="Abreu J."/>
            <person name="Acer S.C."/>
            <person name="Aftuck L."/>
            <person name="Alexander A."/>
            <person name="An P."/>
            <person name="Anderson E."/>
            <person name="Anderson S."/>
            <person name="Arachi H."/>
            <person name="Azer M."/>
            <person name="Bachantsang P."/>
            <person name="Barry A."/>
            <person name="Bayul T."/>
            <person name="Berlin A."/>
            <person name="Bessette D."/>
            <person name="Bloom T."/>
            <person name="Blye J."/>
            <person name="Boguslavskiy L."/>
            <person name="Bonnet C."/>
            <person name="Boukhgalter B."/>
            <person name="Bourzgui I."/>
            <person name="Brown A."/>
            <person name="Cahill P."/>
            <person name="Channer S."/>
            <person name="Cheshatsang Y."/>
            <person name="Chuda L."/>
            <person name="Citroen M."/>
            <person name="Collymore A."/>
            <person name="Cooke P."/>
            <person name="Costello M."/>
            <person name="D'Aco K."/>
            <person name="Daza R."/>
            <person name="De Haan G."/>
            <person name="DeGray S."/>
            <person name="DeMaso C."/>
            <person name="Dhargay N."/>
            <person name="Dooley K."/>
            <person name="Dooley E."/>
            <person name="Doricent M."/>
            <person name="Dorje P."/>
            <person name="Dorjee K."/>
            <person name="Dupes A."/>
            <person name="Elong R."/>
            <person name="Falk J."/>
            <person name="Farina A."/>
            <person name="Faro S."/>
            <person name="Ferguson D."/>
            <person name="Fisher S."/>
            <person name="Foley C.D."/>
            <person name="Franke A."/>
            <person name="Friedrich D."/>
            <person name="Gadbois L."/>
            <person name="Gearin G."/>
            <person name="Gearin C.R."/>
            <person name="Giannoukos G."/>
            <person name="Goode T."/>
            <person name="Graham J."/>
            <person name="Grandbois E."/>
            <person name="Grewal S."/>
            <person name="Gyaltsen K."/>
            <person name="Hafez N."/>
            <person name="Hagos B."/>
            <person name="Hall J."/>
            <person name="Henson C."/>
            <person name="Hollinger A."/>
            <person name="Honan T."/>
            <person name="Huard M.D."/>
            <person name="Hughes L."/>
            <person name="Hurhula B."/>
            <person name="Husby M.E."/>
            <person name="Kamat A."/>
            <person name="Kanga B."/>
            <person name="Kashin S."/>
            <person name="Khazanovich D."/>
            <person name="Kisner P."/>
            <person name="Lance K."/>
            <person name="Lara M."/>
            <person name="Lee W."/>
            <person name="Lennon N."/>
            <person name="Letendre F."/>
            <person name="LeVine R."/>
            <person name="Lipovsky A."/>
            <person name="Liu X."/>
            <person name="Liu J."/>
            <person name="Liu S."/>
            <person name="Lokyitsang T."/>
            <person name="Lokyitsang Y."/>
            <person name="Lubonja R."/>
            <person name="Lui A."/>
            <person name="MacDonald P."/>
            <person name="Magnisalis V."/>
            <person name="Maru K."/>
            <person name="Matthews C."/>
            <person name="McCusker W."/>
            <person name="McDonough S."/>
            <person name="Mehta T."/>
            <person name="Meldrim J."/>
            <person name="Meneus L."/>
            <person name="Mihai O."/>
            <person name="Mihalev A."/>
            <person name="Mihova T."/>
            <person name="Mittelman R."/>
            <person name="Mlenga V."/>
            <person name="Montmayeur A."/>
            <person name="Mulrain L."/>
            <person name="Navidi A."/>
            <person name="Naylor J."/>
            <person name="Negash T."/>
            <person name="Nguyen T."/>
            <person name="Nguyen N."/>
            <person name="Nicol R."/>
            <person name="Norbu C."/>
            <person name="Norbu N."/>
            <person name="Novod N."/>
            <person name="O'Neill B."/>
            <person name="Osman S."/>
            <person name="Markiewicz E."/>
            <person name="Oyono O.L."/>
            <person name="Patti C."/>
            <person name="Phunkhang P."/>
            <person name="Pierre F."/>
            <person name="Priest M."/>
            <person name="Raghuraman S."/>
            <person name="Rege F."/>
            <person name="Reyes R."/>
            <person name="Rise C."/>
            <person name="Rogov P."/>
            <person name="Ross K."/>
            <person name="Ryan E."/>
            <person name="Settipalli S."/>
            <person name="Shea T."/>
            <person name="Sherpa N."/>
            <person name="Shi L."/>
            <person name="Shih D."/>
            <person name="Sparrow T."/>
            <person name="Spaulding J."/>
            <person name="Stalker J."/>
            <person name="Stange-Thomann N."/>
            <person name="Stavropoulos S."/>
            <person name="Stone C."/>
            <person name="Strader C."/>
            <person name="Tesfaye S."/>
            <person name="Thomson T."/>
            <person name="Thoulutsang Y."/>
            <person name="Thoulutsang D."/>
            <person name="Topham K."/>
            <person name="Topping I."/>
            <person name="Tsamla T."/>
            <person name="Vassiliev H."/>
            <person name="Vo A."/>
            <person name="Wangchuk T."/>
            <person name="Wangdi T."/>
            <person name="Weiand M."/>
            <person name="Wilkinson J."/>
            <person name="Wilson A."/>
            <person name="Yadav S."/>
            <person name="Young G."/>
            <person name="Yu Q."/>
            <person name="Zembek L."/>
            <person name="Zhong D."/>
            <person name="Zimmer A."/>
            <person name="Zwirko Z."/>
            <person name="Jaffe D.B."/>
            <person name="Alvarez P."/>
            <person name="Brockman W."/>
            <person name="Butler J."/>
            <person name="Chin C."/>
            <person name="Gnerre S."/>
            <person name="Grabherr M."/>
            <person name="Kleber M."/>
            <person name="Mauceli E."/>
            <person name="MacCallum I."/>
        </authorList>
    </citation>
    <scope>NUCLEOTIDE SEQUENCE [LARGE SCALE GENOMIC DNA]</scope>
    <source>
        <strain evidence="15">Tucson 15081-1352.22</strain>
    </source>
</reference>